<sequence length="202" mass="21649">MISEADQPIAAALFIESGVASIVKPGEQYGTAIGIAGPEGFCGTPLVLGGEYWPYSTIVQADRVTGIMIEASSFRQLVAEDADLRSVLLRSIQVKMVQLAEGLISNGQQRLLPRLARWLLMYRDRVGSDQLAVTHEYIAVMVGTRRSGVTAALHELEGAGLIRSSRGLATILNADALLALAAGGYGVTEKEHARLIEPEIYV</sequence>
<dbReference type="InterPro" id="IPR036390">
    <property type="entry name" value="WH_DNA-bd_sf"/>
</dbReference>
<dbReference type="GO" id="GO:0003677">
    <property type="term" value="F:DNA binding"/>
    <property type="evidence" value="ECO:0007669"/>
    <property type="project" value="UniProtKB-KW"/>
</dbReference>
<dbReference type="InterPro" id="IPR014710">
    <property type="entry name" value="RmlC-like_jellyroll"/>
</dbReference>
<dbReference type="Pfam" id="PF13545">
    <property type="entry name" value="HTH_Crp_2"/>
    <property type="match status" value="1"/>
</dbReference>
<reference evidence="5 6" key="1">
    <citation type="submission" date="2020-08" db="EMBL/GenBank/DDBJ databases">
        <title>Genomic Encyclopedia of Type Strains, Phase IV (KMG-IV): sequencing the most valuable type-strain genomes for metagenomic binning, comparative biology and taxonomic classification.</title>
        <authorList>
            <person name="Goeker M."/>
        </authorList>
    </citation>
    <scope>NUCLEOTIDE SEQUENCE [LARGE SCALE GENOMIC DNA]</scope>
    <source>
        <strain evidence="5 6">DSM 100044</strain>
    </source>
</reference>
<evidence type="ECO:0000256" key="3">
    <source>
        <dbReference type="ARBA" id="ARBA00023163"/>
    </source>
</evidence>
<name>A0A7W9BGY5_9SPHN</name>
<feature type="domain" description="HTH crp-type" evidence="4">
    <location>
        <begin position="109"/>
        <end position="175"/>
    </location>
</feature>
<keyword evidence="3" id="KW-0804">Transcription</keyword>
<dbReference type="InterPro" id="IPR036388">
    <property type="entry name" value="WH-like_DNA-bd_sf"/>
</dbReference>
<dbReference type="AlphaFoldDB" id="A0A7W9BGY5"/>
<dbReference type="SUPFAM" id="SSF51206">
    <property type="entry name" value="cAMP-binding domain-like"/>
    <property type="match status" value="1"/>
</dbReference>
<proteinExistence type="predicted"/>
<keyword evidence="2" id="KW-0238">DNA-binding</keyword>
<keyword evidence="1" id="KW-0805">Transcription regulation</keyword>
<dbReference type="EMBL" id="JACIJK010000022">
    <property type="protein sequence ID" value="MBB5717055.1"/>
    <property type="molecule type" value="Genomic_DNA"/>
</dbReference>
<dbReference type="Gene3D" id="2.60.120.10">
    <property type="entry name" value="Jelly Rolls"/>
    <property type="match status" value="1"/>
</dbReference>
<evidence type="ECO:0000259" key="4">
    <source>
        <dbReference type="PROSITE" id="PS51063"/>
    </source>
</evidence>
<dbReference type="SUPFAM" id="SSF46785">
    <property type="entry name" value="Winged helix' DNA-binding domain"/>
    <property type="match status" value="1"/>
</dbReference>
<comment type="caution">
    <text evidence="5">The sequence shown here is derived from an EMBL/GenBank/DDBJ whole genome shotgun (WGS) entry which is preliminary data.</text>
</comment>
<keyword evidence="6" id="KW-1185">Reference proteome</keyword>
<organism evidence="5 6">
    <name type="scientific">Sphingomonas aerophila</name>
    <dbReference type="NCBI Taxonomy" id="1344948"/>
    <lineage>
        <taxon>Bacteria</taxon>
        <taxon>Pseudomonadati</taxon>
        <taxon>Pseudomonadota</taxon>
        <taxon>Alphaproteobacteria</taxon>
        <taxon>Sphingomonadales</taxon>
        <taxon>Sphingomonadaceae</taxon>
        <taxon>Sphingomonas</taxon>
    </lineage>
</organism>
<evidence type="ECO:0000256" key="1">
    <source>
        <dbReference type="ARBA" id="ARBA00023015"/>
    </source>
</evidence>
<evidence type="ECO:0000313" key="6">
    <source>
        <dbReference type="Proteomes" id="UP000546200"/>
    </source>
</evidence>
<dbReference type="GO" id="GO:0006355">
    <property type="term" value="P:regulation of DNA-templated transcription"/>
    <property type="evidence" value="ECO:0007669"/>
    <property type="project" value="InterPro"/>
</dbReference>
<protein>
    <submittedName>
        <fullName evidence="5">CRP-like cAMP-binding protein</fullName>
    </submittedName>
</protein>
<evidence type="ECO:0000256" key="2">
    <source>
        <dbReference type="ARBA" id="ARBA00023125"/>
    </source>
</evidence>
<dbReference type="PROSITE" id="PS51063">
    <property type="entry name" value="HTH_CRP_2"/>
    <property type="match status" value="1"/>
</dbReference>
<dbReference type="InterPro" id="IPR018490">
    <property type="entry name" value="cNMP-bd_dom_sf"/>
</dbReference>
<dbReference type="InterPro" id="IPR012318">
    <property type="entry name" value="HTH_CRP"/>
</dbReference>
<evidence type="ECO:0000313" key="5">
    <source>
        <dbReference type="EMBL" id="MBB5717055.1"/>
    </source>
</evidence>
<dbReference type="Gene3D" id="1.10.10.10">
    <property type="entry name" value="Winged helix-like DNA-binding domain superfamily/Winged helix DNA-binding domain"/>
    <property type="match status" value="1"/>
</dbReference>
<gene>
    <name evidence="5" type="ORF">FHS94_003929</name>
</gene>
<dbReference type="Proteomes" id="UP000546200">
    <property type="component" value="Unassembled WGS sequence"/>
</dbReference>
<accession>A0A7W9BGY5</accession>